<feature type="region of interest" description="Disordered" evidence="1">
    <location>
        <begin position="1"/>
        <end position="30"/>
    </location>
</feature>
<reference evidence="2" key="1">
    <citation type="journal article" date="2023" name="Mol. Phylogenet. Evol.">
        <title>Genome-scale phylogeny and comparative genomics of the fungal order Sordariales.</title>
        <authorList>
            <person name="Hensen N."/>
            <person name="Bonometti L."/>
            <person name="Westerberg I."/>
            <person name="Brannstrom I.O."/>
            <person name="Guillou S."/>
            <person name="Cros-Aarteil S."/>
            <person name="Calhoun S."/>
            <person name="Haridas S."/>
            <person name="Kuo A."/>
            <person name="Mondo S."/>
            <person name="Pangilinan J."/>
            <person name="Riley R."/>
            <person name="LaButti K."/>
            <person name="Andreopoulos B."/>
            <person name="Lipzen A."/>
            <person name="Chen C."/>
            <person name="Yan M."/>
            <person name="Daum C."/>
            <person name="Ng V."/>
            <person name="Clum A."/>
            <person name="Steindorff A."/>
            <person name="Ohm R.A."/>
            <person name="Martin F."/>
            <person name="Silar P."/>
            <person name="Natvig D.O."/>
            <person name="Lalanne C."/>
            <person name="Gautier V."/>
            <person name="Ament-Velasquez S.L."/>
            <person name="Kruys A."/>
            <person name="Hutchinson M.I."/>
            <person name="Powell A.J."/>
            <person name="Barry K."/>
            <person name="Miller A.N."/>
            <person name="Grigoriev I.V."/>
            <person name="Debuchy R."/>
            <person name="Gladieux P."/>
            <person name="Hiltunen Thoren M."/>
            <person name="Johannesson H."/>
        </authorList>
    </citation>
    <scope>NUCLEOTIDE SEQUENCE</scope>
    <source>
        <strain evidence="2">CBS 958.72</strain>
    </source>
</reference>
<evidence type="ECO:0000313" key="3">
    <source>
        <dbReference type="Proteomes" id="UP001287356"/>
    </source>
</evidence>
<dbReference type="InterPro" id="IPR046670">
    <property type="entry name" value="DUF6540"/>
</dbReference>
<dbReference type="AlphaFoldDB" id="A0AAE0KM47"/>
<reference evidence="2" key="2">
    <citation type="submission" date="2023-06" db="EMBL/GenBank/DDBJ databases">
        <authorList>
            <consortium name="Lawrence Berkeley National Laboratory"/>
            <person name="Haridas S."/>
            <person name="Hensen N."/>
            <person name="Bonometti L."/>
            <person name="Westerberg I."/>
            <person name="Brannstrom I.O."/>
            <person name="Guillou S."/>
            <person name="Cros-Aarteil S."/>
            <person name="Calhoun S."/>
            <person name="Kuo A."/>
            <person name="Mondo S."/>
            <person name="Pangilinan J."/>
            <person name="Riley R."/>
            <person name="Labutti K."/>
            <person name="Andreopoulos B."/>
            <person name="Lipzen A."/>
            <person name="Chen C."/>
            <person name="Yanf M."/>
            <person name="Daum C."/>
            <person name="Ng V."/>
            <person name="Clum A."/>
            <person name="Steindorff A."/>
            <person name="Ohm R."/>
            <person name="Martin F."/>
            <person name="Silar P."/>
            <person name="Natvig D."/>
            <person name="Lalanne C."/>
            <person name="Gautier V."/>
            <person name="Ament-Velasquez S.L."/>
            <person name="Kruys A."/>
            <person name="Hutchinson M.I."/>
            <person name="Powell A.J."/>
            <person name="Barry K."/>
            <person name="Miller A.N."/>
            <person name="Grigoriev I.V."/>
            <person name="Debuchy R."/>
            <person name="Gladieux P."/>
            <person name="Thoren M.H."/>
            <person name="Johannesson H."/>
        </authorList>
    </citation>
    <scope>NUCLEOTIDE SEQUENCE</scope>
    <source>
        <strain evidence="2">CBS 958.72</strain>
    </source>
</reference>
<evidence type="ECO:0000313" key="2">
    <source>
        <dbReference type="EMBL" id="KAK3378631.1"/>
    </source>
</evidence>
<keyword evidence="3" id="KW-1185">Reference proteome</keyword>
<protein>
    <submittedName>
        <fullName evidence="2">Uncharacterized protein</fullName>
    </submittedName>
</protein>
<comment type="caution">
    <text evidence="2">The sequence shown here is derived from an EMBL/GenBank/DDBJ whole genome shotgun (WGS) entry which is preliminary data.</text>
</comment>
<accession>A0AAE0KM47</accession>
<gene>
    <name evidence="2" type="ORF">B0T24DRAFT_589261</name>
</gene>
<organism evidence="2 3">
    <name type="scientific">Lasiosphaeria ovina</name>
    <dbReference type="NCBI Taxonomy" id="92902"/>
    <lineage>
        <taxon>Eukaryota</taxon>
        <taxon>Fungi</taxon>
        <taxon>Dikarya</taxon>
        <taxon>Ascomycota</taxon>
        <taxon>Pezizomycotina</taxon>
        <taxon>Sordariomycetes</taxon>
        <taxon>Sordariomycetidae</taxon>
        <taxon>Sordariales</taxon>
        <taxon>Lasiosphaeriaceae</taxon>
        <taxon>Lasiosphaeria</taxon>
    </lineage>
</organism>
<dbReference type="Proteomes" id="UP001287356">
    <property type="component" value="Unassembled WGS sequence"/>
</dbReference>
<sequence>MSDIVEYGPVSKRGNREFRTNTHDGTQYTRRIKNDGSRTDWMLAEVSPAAADEEEEPRLALMVVLEMQSEGEPNHWSLFGSGPGGSVYQVTGDATYMTRKFDGVQHLSSESYSTSYVVAYLDEAQAGVVRQVATQEPPLWAHNRALVTENCQGWTCACCSVFKAMVLGR</sequence>
<name>A0AAE0KM47_9PEZI</name>
<proteinExistence type="predicted"/>
<evidence type="ECO:0000256" key="1">
    <source>
        <dbReference type="SAM" id="MobiDB-lite"/>
    </source>
</evidence>
<dbReference type="Pfam" id="PF20174">
    <property type="entry name" value="DUF6540"/>
    <property type="match status" value="1"/>
</dbReference>
<dbReference type="EMBL" id="JAULSN010000002">
    <property type="protein sequence ID" value="KAK3378631.1"/>
    <property type="molecule type" value="Genomic_DNA"/>
</dbReference>